<accession>I4YEA5</accession>
<evidence type="ECO:0000313" key="2">
    <source>
        <dbReference type="Proteomes" id="UP000005242"/>
    </source>
</evidence>
<reference evidence="1 2" key="1">
    <citation type="journal article" date="2012" name="Fungal Genet. Biol.">
        <title>The genome of the xerotolerant mold Wallemia sebi reveals adaptations to osmotic stress and suggests cryptic sexual reproduction.</title>
        <authorList>
            <person name="Padamsee M."/>
            <person name="Kumar T.K.A."/>
            <person name="Riley R."/>
            <person name="Binder M."/>
            <person name="Boyd A."/>
            <person name="Calvo A.M."/>
            <person name="Furukawa K."/>
            <person name="Hesse C."/>
            <person name="Hohmann S."/>
            <person name="James T.Y."/>
            <person name="LaButti K."/>
            <person name="Lapidus A."/>
            <person name="Lindquist E."/>
            <person name="Lucas S."/>
            <person name="Miller K."/>
            <person name="Shantappa S."/>
            <person name="Grigoriev I.V."/>
            <person name="Hibbett D.S."/>
            <person name="McLaughlin D.J."/>
            <person name="Spatafora J.W."/>
            <person name="Aime M.C."/>
        </authorList>
    </citation>
    <scope>NUCLEOTIDE SEQUENCE [LARGE SCALE GENOMIC DNA]</scope>
    <source>
        <strain evidence="2">ATCC MYA-4683 / CBS 633.66</strain>
    </source>
</reference>
<dbReference type="InParanoid" id="I4YEA5"/>
<keyword evidence="2" id="KW-1185">Reference proteome</keyword>
<dbReference type="RefSeq" id="XP_006957554.1">
    <property type="nucleotide sequence ID" value="XM_006957492.1"/>
</dbReference>
<dbReference type="KEGG" id="wse:WALSEDRAFT_60000"/>
<dbReference type="AlphaFoldDB" id="I4YEA5"/>
<sequence length="142" mass="16908">MPYWFAYVAIENNSLIVYAKHQQNIQAVWLIPFTSLKGVGTSSFNDSSYEDTVMRLHIKLDTPVAEYINETNAKRPLRVSHDILAFRIKSHKYFNFRAFDNFVNDILDYAESEHLNIYKTTHKQFYEDLDWRYKNRSNITVM</sequence>
<dbReference type="EMBL" id="JH668228">
    <property type="protein sequence ID" value="EIM22297.1"/>
    <property type="molecule type" value="Genomic_DNA"/>
</dbReference>
<protein>
    <submittedName>
        <fullName evidence="1">Uncharacterized protein</fullName>
    </submittedName>
</protein>
<gene>
    <name evidence="1" type="ORF">WALSEDRAFT_60000</name>
</gene>
<proteinExistence type="predicted"/>
<dbReference type="Proteomes" id="UP000005242">
    <property type="component" value="Unassembled WGS sequence"/>
</dbReference>
<dbReference type="HOGENOM" id="CLU_1817299_0_0_1"/>
<dbReference type="GeneID" id="18473675"/>
<organism evidence="1 2">
    <name type="scientific">Wallemia mellicola (strain ATCC MYA-4683 / CBS 633.66)</name>
    <name type="common">Wallemia sebi (CBS 633.66)</name>
    <dbReference type="NCBI Taxonomy" id="671144"/>
    <lineage>
        <taxon>Eukaryota</taxon>
        <taxon>Fungi</taxon>
        <taxon>Dikarya</taxon>
        <taxon>Basidiomycota</taxon>
        <taxon>Wallemiomycotina</taxon>
        <taxon>Wallemiomycetes</taxon>
        <taxon>Wallemiales</taxon>
        <taxon>Wallemiaceae</taxon>
        <taxon>Wallemia</taxon>
    </lineage>
</organism>
<evidence type="ECO:0000313" key="1">
    <source>
        <dbReference type="EMBL" id="EIM22297.1"/>
    </source>
</evidence>
<name>I4YEA5_WALMC</name>